<name>A0ABV1NWJ6_9ACTN</name>
<dbReference type="InterPro" id="IPR006108">
    <property type="entry name" value="3HC_DH_C"/>
</dbReference>
<dbReference type="Pfam" id="PF00725">
    <property type="entry name" value="3HCDH"/>
    <property type="match status" value="2"/>
</dbReference>
<dbReference type="NCBIfam" id="NF005875">
    <property type="entry name" value="PRK07819.1"/>
    <property type="match status" value="2"/>
</dbReference>
<comment type="similarity">
    <text evidence="2">Belongs to the 3-hydroxyacyl-CoA dehydrogenase family.</text>
</comment>
<feature type="domain" description="3-hydroxyacyl-CoA dehydrogenase C-terminal" evidence="4">
    <location>
        <begin position="201"/>
        <end position="297"/>
    </location>
</feature>
<dbReference type="SUPFAM" id="SSF48179">
    <property type="entry name" value="6-phosphogluconate dehydrogenase C-terminal domain-like"/>
    <property type="match status" value="2"/>
</dbReference>
<evidence type="ECO:0000256" key="1">
    <source>
        <dbReference type="ARBA" id="ARBA00005086"/>
    </source>
</evidence>
<evidence type="ECO:0000313" key="7">
    <source>
        <dbReference type="Proteomes" id="UP001482520"/>
    </source>
</evidence>
<dbReference type="SUPFAM" id="SSF51735">
    <property type="entry name" value="NAD(P)-binding Rossmann-fold domains"/>
    <property type="match status" value="2"/>
</dbReference>
<feature type="domain" description="3-hydroxyacyl-CoA dehydrogenase NAD binding" evidence="5">
    <location>
        <begin position="326"/>
        <end position="504"/>
    </location>
</feature>
<evidence type="ECO:0000259" key="4">
    <source>
        <dbReference type="Pfam" id="PF00725"/>
    </source>
</evidence>
<keyword evidence="7" id="KW-1185">Reference proteome</keyword>
<dbReference type="InterPro" id="IPR013328">
    <property type="entry name" value="6PGD_dom2"/>
</dbReference>
<dbReference type="InterPro" id="IPR006176">
    <property type="entry name" value="3-OHacyl-CoA_DH_NAD-bd"/>
</dbReference>
<feature type="domain" description="3-hydroxyacyl-CoA dehydrogenase C-terminal" evidence="4">
    <location>
        <begin position="507"/>
        <end position="603"/>
    </location>
</feature>
<dbReference type="Gene3D" id="3.40.50.720">
    <property type="entry name" value="NAD(P)-binding Rossmann-like Domain"/>
    <property type="match status" value="2"/>
</dbReference>
<dbReference type="InterPro" id="IPR008927">
    <property type="entry name" value="6-PGluconate_DH-like_C_sf"/>
</dbReference>
<dbReference type="InterPro" id="IPR036291">
    <property type="entry name" value="NAD(P)-bd_dom_sf"/>
</dbReference>
<dbReference type="EMBL" id="JBEGDP010000004">
    <property type="protein sequence ID" value="MEQ7846873.1"/>
    <property type="molecule type" value="Genomic_DNA"/>
</dbReference>
<gene>
    <name evidence="6" type="ORF">V6R90_06245</name>
</gene>
<dbReference type="PANTHER" id="PTHR48075">
    <property type="entry name" value="3-HYDROXYACYL-COA DEHYDROGENASE FAMILY PROTEIN"/>
    <property type="match status" value="1"/>
</dbReference>
<evidence type="ECO:0000313" key="6">
    <source>
        <dbReference type="EMBL" id="MEQ7846873.1"/>
    </source>
</evidence>
<proteinExistence type="inferred from homology"/>
<dbReference type="Gene3D" id="1.10.1040.10">
    <property type="entry name" value="N-(1-d-carboxylethyl)-l-norvaline Dehydrogenase, domain 2"/>
    <property type="match status" value="2"/>
</dbReference>
<accession>A0ABV1NWJ6</accession>
<sequence>MTSLETTPDTSADAGRDFTAIGVVGLGTMGAGIAEVFARHGFAVVGVELSEESVARGRQYLEHSTGRAVRRGKLTEEEQAELLGRVTLTTSLKDLADVDLVVEAAVESMATKQAIFRELDAIVGPDTVLATNTSSLSVTELSSATSRPGRVVGVHFFNPAPVQKLVEVVRTVVTEPAVLDDVQALLGRLGKSPVVCGDKAGFIANTLLFGYLNHAASMFEGRYASREDIDAAMRFGCGYPMGPLALLDLIGLDTAYEILETMYRQGRDRLHAPTPILKQMVTAGLLGRKTGRGFYTYEAPDSPVVVADAATPSADELPQLRHDIRQVGVVGTGTMASGIVEVFAKAGYDVLVVGRSADKVDGVSATVTRSFDKQIQRGRATEEAKAEVLARISGTTSLEDLASVDLVVEAIAEDLAVKTTLFENLDEICKPGAILATTTSSLPIIAMATVTSRPQDVVGMHFFNPATVMKLVEVVSTVATSDEVTETTRALCAAVGKVAVSCGDRAGFIVNALLFPYLNDAVKMLEAHYATADDIDVAMKQGCALPMGPFELLDVVGNDVSLAIQRELYLEFREPGFAPAPLLEHLVTAGYLGRKTKRGFRDYSAR</sequence>
<comment type="pathway">
    <text evidence="1">Lipid metabolism; butanoate metabolism.</text>
</comment>
<evidence type="ECO:0000259" key="5">
    <source>
        <dbReference type="Pfam" id="PF02737"/>
    </source>
</evidence>
<organism evidence="6 7">
    <name type="scientific">Nocardioides kribbensis</name>
    <dbReference type="NCBI Taxonomy" id="305517"/>
    <lineage>
        <taxon>Bacteria</taxon>
        <taxon>Bacillati</taxon>
        <taxon>Actinomycetota</taxon>
        <taxon>Actinomycetes</taxon>
        <taxon>Propionibacteriales</taxon>
        <taxon>Nocardioidaceae</taxon>
        <taxon>Nocardioides</taxon>
    </lineage>
</organism>
<evidence type="ECO:0000256" key="2">
    <source>
        <dbReference type="ARBA" id="ARBA00009463"/>
    </source>
</evidence>
<dbReference type="PANTHER" id="PTHR48075:SF9">
    <property type="entry name" value="3-HYDROXYBUTYRYL-COA DEHYDROGENASE"/>
    <property type="match status" value="1"/>
</dbReference>
<dbReference type="RefSeq" id="WP_235557572.1">
    <property type="nucleotide sequence ID" value="NZ_JBEFCW010000059.1"/>
</dbReference>
<protein>
    <submittedName>
        <fullName evidence="6">3-hydroxybutyryl-CoA dehydrogenase</fullName>
    </submittedName>
</protein>
<feature type="domain" description="3-hydroxyacyl-CoA dehydrogenase NAD binding" evidence="5">
    <location>
        <begin position="21"/>
        <end position="198"/>
    </location>
</feature>
<dbReference type="Pfam" id="PF02737">
    <property type="entry name" value="3HCDH_N"/>
    <property type="match status" value="2"/>
</dbReference>
<evidence type="ECO:0000256" key="3">
    <source>
        <dbReference type="ARBA" id="ARBA00023002"/>
    </source>
</evidence>
<keyword evidence="3" id="KW-0560">Oxidoreductase</keyword>
<dbReference type="Proteomes" id="UP001482520">
    <property type="component" value="Unassembled WGS sequence"/>
</dbReference>
<comment type="caution">
    <text evidence="6">The sequence shown here is derived from an EMBL/GenBank/DDBJ whole genome shotgun (WGS) entry which is preliminary data.</text>
</comment>
<reference evidence="6 7" key="1">
    <citation type="submission" date="2024-02" db="EMBL/GenBank/DDBJ databases">
        <title>Full genome sequence of Nocardioides kribbensis.</title>
        <authorList>
            <person name="Poletto B.L."/>
            <person name="Silva G."/>
            <person name="Galante D."/>
            <person name="Campos K.R."/>
            <person name="Santos M.B.N."/>
            <person name="Sacchi C.T."/>
        </authorList>
    </citation>
    <scope>NUCLEOTIDE SEQUENCE [LARGE SCALE GENOMIC DNA]</scope>
    <source>
        <strain evidence="6 7">O4R</strain>
    </source>
</reference>